<sequence length="107" mass="12209">MQDQFEEFLPALSPELLARAYRIPGEVAWTRADAIAAIDGLEKAGWRILGVEVWLPTLPGPTMTGWWWDCERVWGPQTAQDYVRTFQWGADDPISLKEAEPFFNLTV</sequence>
<gene>
    <name evidence="1" type="ORF">DFR50_107158</name>
</gene>
<organism evidence="1 2">
    <name type="scientific">Roseiarcus fermentans</name>
    <dbReference type="NCBI Taxonomy" id="1473586"/>
    <lineage>
        <taxon>Bacteria</taxon>
        <taxon>Pseudomonadati</taxon>
        <taxon>Pseudomonadota</taxon>
        <taxon>Alphaproteobacteria</taxon>
        <taxon>Hyphomicrobiales</taxon>
        <taxon>Roseiarcaceae</taxon>
        <taxon>Roseiarcus</taxon>
    </lineage>
</organism>
<evidence type="ECO:0000313" key="1">
    <source>
        <dbReference type="EMBL" id="RBP15888.1"/>
    </source>
</evidence>
<comment type="caution">
    <text evidence="1">The sequence shown here is derived from an EMBL/GenBank/DDBJ whole genome shotgun (WGS) entry which is preliminary data.</text>
</comment>
<dbReference type="Proteomes" id="UP000253529">
    <property type="component" value="Unassembled WGS sequence"/>
</dbReference>
<keyword evidence="2" id="KW-1185">Reference proteome</keyword>
<dbReference type="AlphaFoldDB" id="A0A366FMM7"/>
<dbReference type="EMBL" id="QNRK01000007">
    <property type="protein sequence ID" value="RBP15888.1"/>
    <property type="molecule type" value="Genomic_DNA"/>
</dbReference>
<reference evidence="1 2" key="1">
    <citation type="submission" date="2018-06" db="EMBL/GenBank/DDBJ databases">
        <title>Genomic Encyclopedia of Type Strains, Phase IV (KMG-IV): sequencing the most valuable type-strain genomes for metagenomic binning, comparative biology and taxonomic classification.</title>
        <authorList>
            <person name="Goeker M."/>
        </authorList>
    </citation>
    <scope>NUCLEOTIDE SEQUENCE [LARGE SCALE GENOMIC DNA]</scope>
    <source>
        <strain evidence="1 2">DSM 24875</strain>
    </source>
</reference>
<name>A0A366FMM7_9HYPH</name>
<accession>A0A366FMM7</accession>
<proteinExistence type="predicted"/>
<evidence type="ECO:0000313" key="2">
    <source>
        <dbReference type="Proteomes" id="UP000253529"/>
    </source>
</evidence>
<protein>
    <submittedName>
        <fullName evidence="1">Uncharacterized protein</fullName>
    </submittedName>
</protein>